<keyword evidence="2" id="KW-1185">Reference proteome</keyword>
<sequence length="71" mass="7819">MAVRGTDPRGGILLFTDRALLDGGDLTRISVISAPEIKSPARELESLPKCPHLACSPAWQWGPGIFYKRRE</sequence>
<organism evidence="1 2">
    <name type="scientific">Protopolystoma xenopodis</name>
    <dbReference type="NCBI Taxonomy" id="117903"/>
    <lineage>
        <taxon>Eukaryota</taxon>
        <taxon>Metazoa</taxon>
        <taxon>Spiralia</taxon>
        <taxon>Lophotrochozoa</taxon>
        <taxon>Platyhelminthes</taxon>
        <taxon>Monogenea</taxon>
        <taxon>Polyopisthocotylea</taxon>
        <taxon>Polystomatidea</taxon>
        <taxon>Polystomatidae</taxon>
        <taxon>Protopolystoma</taxon>
    </lineage>
</organism>
<protein>
    <submittedName>
        <fullName evidence="1">Uncharacterized protein</fullName>
    </submittedName>
</protein>
<comment type="caution">
    <text evidence="1">The sequence shown here is derived from an EMBL/GenBank/DDBJ whole genome shotgun (WGS) entry which is preliminary data.</text>
</comment>
<proteinExistence type="predicted"/>
<dbReference type="EMBL" id="CAAALY010249173">
    <property type="protein sequence ID" value="VEL35139.1"/>
    <property type="molecule type" value="Genomic_DNA"/>
</dbReference>
<reference evidence="1" key="1">
    <citation type="submission" date="2018-11" db="EMBL/GenBank/DDBJ databases">
        <authorList>
            <consortium name="Pathogen Informatics"/>
        </authorList>
    </citation>
    <scope>NUCLEOTIDE SEQUENCE</scope>
</reference>
<dbReference type="AlphaFoldDB" id="A0A3S5B385"/>
<name>A0A3S5B385_9PLAT</name>
<evidence type="ECO:0000313" key="1">
    <source>
        <dbReference type="EMBL" id="VEL35139.1"/>
    </source>
</evidence>
<evidence type="ECO:0000313" key="2">
    <source>
        <dbReference type="Proteomes" id="UP000784294"/>
    </source>
</evidence>
<gene>
    <name evidence="1" type="ORF">PXEA_LOCUS28579</name>
</gene>
<dbReference type="Proteomes" id="UP000784294">
    <property type="component" value="Unassembled WGS sequence"/>
</dbReference>
<accession>A0A3S5B385</accession>